<keyword evidence="1" id="KW-1133">Transmembrane helix</keyword>
<comment type="caution">
    <text evidence="3">The sequence shown here is derived from an EMBL/GenBank/DDBJ whole genome shotgun (WGS) entry which is preliminary data.</text>
</comment>
<evidence type="ECO:0000313" key="3">
    <source>
        <dbReference type="EMBL" id="MBW4330104.1"/>
    </source>
</evidence>
<dbReference type="Proteomes" id="UP001197214">
    <property type="component" value="Unassembled WGS sequence"/>
</dbReference>
<evidence type="ECO:0000256" key="1">
    <source>
        <dbReference type="SAM" id="Phobius"/>
    </source>
</evidence>
<feature type="transmembrane region" description="Helical" evidence="1">
    <location>
        <begin position="12"/>
        <end position="30"/>
    </location>
</feature>
<feature type="domain" description="DUF1206" evidence="2">
    <location>
        <begin position="177"/>
        <end position="242"/>
    </location>
</feature>
<protein>
    <submittedName>
        <fullName evidence="3">DUF1206 domain-containing protein</fullName>
    </submittedName>
</protein>
<keyword evidence="1" id="KW-0472">Membrane</keyword>
<feature type="transmembrane region" description="Helical" evidence="1">
    <location>
        <begin position="89"/>
        <end position="109"/>
    </location>
</feature>
<keyword evidence="1" id="KW-0812">Transmembrane</keyword>
<evidence type="ECO:0000313" key="4">
    <source>
        <dbReference type="Proteomes" id="UP001197214"/>
    </source>
</evidence>
<reference evidence="3 4" key="1">
    <citation type="submission" date="2021-07" db="EMBL/GenBank/DDBJ databases">
        <title>Stakelama flava sp. nov., a novel endophytic bacterium isolated from branch of Kandelia candel.</title>
        <authorList>
            <person name="Tuo L."/>
        </authorList>
    </citation>
    <scope>NUCLEOTIDE SEQUENCE [LARGE SCALE GENOMIC DNA]</scope>
    <source>
        <strain evidence="3 4">CBK3Z-3</strain>
    </source>
</reference>
<name>A0ABS6XIR1_9SPHN</name>
<feature type="transmembrane region" description="Helical" evidence="1">
    <location>
        <begin position="50"/>
        <end position="68"/>
    </location>
</feature>
<feature type="domain" description="DUF1206" evidence="2">
    <location>
        <begin position="89"/>
        <end position="157"/>
    </location>
</feature>
<feature type="transmembrane region" description="Helical" evidence="1">
    <location>
        <begin position="129"/>
        <end position="148"/>
    </location>
</feature>
<dbReference type="Pfam" id="PF06724">
    <property type="entry name" value="DUF1206"/>
    <property type="match status" value="3"/>
</dbReference>
<evidence type="ECO:0000259" key="2">
    <source>
        <dbReference type="Pfam" id="PF06724"/>
    </source>
</evidence>
<accession>A0ABS6XIR1</accession>
<dbReference type="InterPro" id="IPR009597">
    <property type="entry name" value="DUF1206"/>
</dbReference>
<proteinExistence type="predicted"/>
<feature type="transmembrane region" description="Helical" evidence="1">
    <location>
        <begin position="219"/>
        <end position="239"/>
    </location>
</feature>
<dbReference type="EMBL" id="JAHWZX010000003">
    <property type="protein sequence ID" value="MBW4330104.1"/>
    <property type="molecule type" value="Genomic_DNA"/>
</dbReference>
<gene>
    <name evidence="3" type="ORF">KY084_04350</name>
</gene>
<keyword evidence="4" id="KW-1185">Reference proteome</keyword>
<feature type="domain" description="DUF1206" evidence="2">
    <location>
        <begin position="10"/>
        <end position="71"/>
    </location>
</feature>
<feature type="transmembrane region" description="Helical" evidence="1">
    <location>
        <begin position="179"/>
        <end position="199"/>
    </location>
</feature>
<organism evidence="3 4">
    <name type="scientific">Stakelama flava</name>
    <dbReference type="NCBI Taxonomy" id="2860338"/>
    <lineage>
        <taxon>Bacteria</taxon>
        <taxon>Pseudomonadati</taxon>
        <taxon>Pseudomonadota</taxon>
        <taxon>Alphaproteobacteria</taxon>
        <taxon>Sphingomonadales</taxon>
        <taxon>Sphingomonadaceae</taxon>
        <taxon>Stakelama</taxon>
    </lineage>
</organism>
<dbReference type="RefSeq" id="WP_219237218.1">
    <property type="nucleotide sequence ID" value="NZ_JAHWZX010000003.1"/>
</dbReference>
<sequence length="262" mass="27861">MARLEYFARAGYLARAIVYFLLGYLTFVTSRAEGTASVLEDIQDLPAGTIVLAVTGLGLAGYGFFRIYGALIDIQDDGHGAKGLGKRCGHVASGIAHLILTYLAFKVAFMGGSSGGGGGNEATQKILSFPGGSIVIAIVAIGFLLAGFNQALKAITGKFERLLDPDVPHWGVLMGRVGYAARSVVFLVLGWHLLTSAWSNNANQVGFQAALDALGETPWLYDAVALGLLIFGLFSLVMARYRTIRDGALKDRIRAGKVKLLF</sequence>